<comment type="caution">
    <text evidence="2">The sequence shown here is derived from an EMBL/GenBank/DDBJ whole genome shotgun (WGS) entry which is preliminary data.</text>
</comment>
<evidence type="ECO:0000313" key="3">
    <source>
        <dbReference type="Proteomes" id="UP001232973"/>
    </source>
</evidence>
<accession>A0ABT9XH32</accession>
<dbReference type="Pfam" id="PF10055">
    <property type="entry name" value="DUF2292"/>
    <property type="match status" value="1"/>
</dbReference>
<protein>
    <recommendedName>
        <fullName evidence="4">DUF2292 domain-containing protein</fullName>
    </recommendedName>
</protein>
<dbReference type="RefSeq" id="WP_274454520.1">
    <property type="nucleotide sequence ID" value="NZ_CP067097.1"/>
</dbReference>
<feature type="region of interest" description="Disordered" evidence="1">
    <location>
        <begin position="50"/>
        <end position="74"/>
    </location>
</feature>
<dbReference type="InterPro" id="IPR018743">
    <property type="entry name" value="DUF2292"/>
</dbReference>
<evidence type="ECO:0000256" key="1">
    <source>
        <dbReference type="SAM" id="MobiDB-lite"/>
    </source>
</evidence>
<proteinExistence type="predicted"/>
<organism evidence="2 3">
    <name type="scientific">Alicyclobacillus cycloheptanicus</name>
    <dbReference type="NCBI Taxonomy" id="1457"/>
    <lineage>
        <taxon>Bacteria</taxon>
        <taxon>Bacillati</taxon>
        <taxon>Bacillota</taxon>
        <taxon>Bacilli</taxon>
        <taxon>Bacillales</taxon>
        <taxon>Alicyclobacillaceae</taxon>
        <taxon>Alicyclobacillus</taxon>
    </lineage>
</organism>
<sequence length="74" mass="8274">MTLSEEDRESLDDVIERVLRALDGLEYGSVNITVHDAKVTQIDRTEKYRFTPAASRKASAPERSNRQHPGMTGG</sequence>
<dbReference type="EMBL" id="JAUSTP010000009">
    <property type="protein sequence ID" value="MDQ0189585.1"/>
    <property type="molecule type" value="Genomic_DNA"/>
</dbReference>
<dbReference type="Proteomes" id="UP001232973">
    <property type="component" value="Unassembled WGS sequence"/>
</dbReference>
<gene>
    <name evidence="2" type="ORF">J2S03_001430</name>
</gene>
<name>A0ABT9XH32_9BACL</name>
<reference evidence="2 3" key="1">
    <citation type="submission" date="2023-07" db="EMBL/GenBank/DDBJ databases">
        <title>Genomic Encyclopedia of Type Strains, Phase IV (KMG-IV): sequencing the most valuable type-strain genomes for metagenomic binning, comparative biology and taxonomic classification.</title>
        <authorList>
            <person name="Goeker M."/>
        </authorList>
    </citation>
    <scope>NUCLEOTIDE SEQUENCE [LARGE SCALE GENOMIC DNA]</scope>
    <source>
        <strain evidence="2 3">DSM 4006</strain>
    </source>
</reference>
<evidence type="ECO:0008006" key="4">
    <source>
        <dbReference type="Google" id="ProtNLM"/>
    </source>
</evidence>
<keyword evidence="3" id="KW-1185">Reference proteome</keyword>
<evidence type="ECO:0000313" key="2">
    <source>
        <dbReference type="EMBL" id="MDQ0189585.1"/>
    </source>
</evidence>